<protein>
    <recommendedName>
        <fullName evidence="3">Sialate O-acetylesterase domain-containing protein</fullName>
    </recommendedName>
</protein>
<dbReference type="GO" id="GO:0001681">
    <property type="term" value="F:sialate O-acetylesterase activity"/>
    <property type="evidence" value="ECO:0007669"/>
    <property type="project" value="InterPro"/>
</dbReference>
<gene>
    <name evidence="4" type="ORF">PDESU_02086</name>
</gene>
<proteinExistence type="predicted"/>
<dbReference type="Gene3D" id="3.40.50.1110">
    <property type="entry name" value="SGNH hydrolase"/>
    <property type="match status" value="1"/>
</dbReference>
<accession>A0A6C2U146</accession>
<reference evidence="4 5" key="1">
    <citation type="submission" date="2019-04" db="EMBL/GenBank/DDBJ databases">
        <authorList>
            <person name="Van Vliet M D."/>
        </authorList>
    </citation>
    <scope>NUCLEOTIDE SEQUENCE [LARGE SCALE GENOMIC DNA]</scope>
    <source>
        <strain evidence="4 5">F1</strain>
    </source>
</reference>
<sequence length="529" mass="58356">MMIREIVAEKVERASRSFKQAGRLLYILNLCALGTFAELSTGSLFTDNMVLQRDKPIIVWGTAESGEKVTVQFADQTKSGVASATGKWKITLDPMPASSKPRKLQVSGFKSQVSFADVLVGEVWFAGGQSNMRWALWNTDGAAELFESGGAEIDGLHLFAMSEIVNELDADLPIKGWQKCTKESSTAFSAVTWYFGRALKERFKDVPVGLIMSARGGTPAEAWMDSDFAAGCKPFTEYAAWCDAAYQEKYAGFDEYKAAYIQYKEDWKAFVHKKSPEKPVEPMGPYHAHRAGGLYGTMIAPILPYSVRGVLWYQGESNMWRAYDYRFVLKTLIGNWRRDFEDPSLPFLVVQLPGFGCGGAEHPIWAVVRDSQVTVAAGDANVGTIPIPELGDEKDIHPRNKRPVGERIARYARGAVYGDNIQFAGPSFESVEFAAGKAIVSLKDTKGLKQKGDAIRGFSIAGSDELFVSATAELKKGKLVISSPEVKEPVAVRYLWSNWINPTDVTLFNGAGLPLAPFRSDDWKVVTQK</sequence>
<evidence type="ECO:0000256" key="1">
    <source>
        <dbReference type="ARBA" id="ARBA00022801"/>
    </source>
</evidence>
<dbReference type="RefSeq" id="WP_136079097.1">
    <property type="nucleotide sequence ID" value="NZ_CAAHFG010000001.1"/>
</dbReference>
<organism evidence="4 5">
    <name type="scientific">Pontiella desulfatans</name>
    <dbReference type="NCBI Taxonomy" id="2750659"/>
    <lineage>
        <taxon>Bacteria</taxon>
        <taxon>Pseudomonadati</taxon>
        <taxon>Kiritimatiellota</taxon>
        <taxon>Kiritimatiellia</taxon>
        <taxon>Kiritimatiellales</taxon>
        <taxon>Pontiellaceae</taxon>
        <taxon>Pontiella</taxon>
    </lineage>
</organism>
<dbReference type="InterPro" id="IPR039329">
    <property type="entry name" value="SIAE"/>
</dbReference>
<feature type="transmembrane region" description="Helical" evidence="2">
    <location>
        <begin position="21"/>
        <end position="45"/>
    </location>
</feature>
<dbReference type="Proteomes" id="UP000366872">
    <property type="component" value="Unassembled WGS sequence"/>
</dbReference>
<evidence type="ECO:0000256" key="2">
    <source>
        <dbReference type="SAM" id="Phobius"/>
    </source>
</evidence>
<evidence type="ECO:0000313" key="4">
    <source>
        <dbReference type="EMBL" id="VGO13529.1"/>
    </source>
</evidence>
<dbReference type="Pfam" id="PF03629">
    <property type="entry name" value="SASA"/>
    <property type="match status" value="1"/>
</dbReference>
<dbReference type="EMBL" id="CAAHFG010000001">
    <property type="protein sequence ID" value="VGO13529.1"/>
    <property type="molecule type" value="Genomic_DNA"/>
</dbReference>
<evidence type="ECO:0000259" key="3">
    <source>
        <dbReference type="Pfam" id="PF03629"/>
    </source>
</evidence>
<dbReference type="AlphaFoldDB" id="A0A6C2U146"/>
<dbReference type="GO" id="GO:0005975">
    <property type="term" value="P:carbohydrate metabolic process"/>
    <property type="evidence" value="ECO:0007669"/>
    <property type="project" value="TreeGrafter"/>
</dbReference>
<keyword evidence="2" id="KW-0472">Membrane</keyword>
<evidence type="ECO:0000313" key="5">
    <source>
        <dbReference type="Proteomes" id="UP000366872"/>
    </source>
</evidence>
<name>A0A6C2U146_PONDE</name>
<keyword evidence="2" id="KW-0812">Transmembrane</keyword>
<feature type="domain" description="Sialate O-acetylesterase" evidence="3">
    <location>
        <begin position="295"/>
        <end position="409"/>
    </location>
</feature>
<keyword evidence="1" id="KW-0378">Hydrolase</keyword>
<keyword evidence="2" id="KW-1133">Transmembrane helix</keyword>
<dbReference type="InterPro" id="IPR036514">
    <property type="entry name" value="SGNH_hydro_sf"/>
</dbReference>
<dbReference type="PANTHER" id="PTHR22901">
    <property type="entry name" value="SIALATE O-ACETYLESTERASE"/>
    <property type="match status" value="1"/>
</dbReference>
<dbReference type="PANTHER" id="PTHR22901:SF0">
    <property type="entry name" value="SIALATE O-ACETYLESTERASE"/>
    <property type="match status" value="1"/>
</dbReference>
<dbReference type="InterPro" id="IPR005181">
    <property type="entry name" value="SASA"/>
</dbReference>
<keyword evidence="5" id="KW-1185">Reference proteome</keyword>
<dbReference type="SUPFAM" id="SSF52266">
    <property type="entry name" value="SGNH hydrolase"/>
    <property type="match status" value="1"/>
</dbReference>